<dbReference type="InterPro" id="IPR036291">
    <property type="entry name" value="NAD(P)-bd_dom_sf"/>
</dbReference>
<keyword evidence="6" id="KW-1185">Reference proteome</keyword>
<accession>A0A0V1PZ98</accession>
<evidence type="ECO:0000256" key="3">
    <source>
        <dbReference type="ARBA" id="ARBA00023002"/>
    </source>
</evidence>
<dbReference type="Pfam" id="PF00106">
    <property type="entry name" value="adh_short"/>
    <property type="match status" value="1"/>
</dbReference>
<dbReference type="FunFam" id="3.40.50.720:FF:000047">
    <property type="entry name" value="NADP-dependent L-serine/L-allo-threonine dehydrogenase"/>
    <property type="match status" value="1"/>
</dbReference>
<dbReference type="Gene3D" id="3.40.50.720">
    <property type="entry name" value="NAD(P)-binding Rossmann-like Domain"/>
    <property type="match status" value="1"/>
</dbReference>
<dbReference type="PANTHER" id="PTHR42901">
    <property type="entry name" value="ALCOHOL DEHYDROGENASE"/>
    <property type="match status" value="1"/>
</dbReference>
<dbReference type="GO" id="GO:0016616">
    <property type="term" value="F:oxidoreductase activity, acting on the CH-OH group of donors, NAD or NADP as acceptor"/>
    <property type="evidence" value="ECO:0007669"/>
    <property type="project" value="UniProtKB-ARBA"/>
</dbReference>
<evidence type="ECO:0000256" key="1">
    <source>
        <dbReference type="ARBA" id="ARBA00006484"/>
    </source>
</evidence>
<evidence type="ECO:0000256" key="4">
    <source>
        <dbReference type="RuleBase" id="RU000363"/>
    </source>
</evidence>
<dbReference type="PRINTS" id="PR00080">
    <property type="entry name" value="SDRFAMILY"/>
</dbReference>
<dbReference type="PRINTS" id="PR00081">
    <property type="entry name" value="GDHRDH"/>
</dbReference>
<protein>
    <recommendedName>
        <fullName evidence="7">NADP-dependent 3-hydroxy acid dehydrogenase</fullName>
    </recommendedName>
</protein>
<reference evidence="5 6" key="1">
    <citation type="submission" date="2015-11" db="EMBL/GenBank/DDBJ databases">
        <title>The genome of Debaryomyces fabryi.</title>
        <authorList>
            <person name="Tafer H."/>
            <person name="Lopandic K."/>
        </authorList>
    </citation>
    <scope>NUCLEOTIDE SEQUENCE [LARGE SCALE GENOMIC DNA]</scope>
    <source>
        <strain evidence="5 6">CBS 789</strain>
    </source>
</reference>
<dbReference type="InterPro" id="IPR002347">
    <property type="entry name" value="SDR_fam"/>
</dbReference>
<comment type="caution">
    <text evidence="5">The sequence shown here is derived from an EMBL/GenBank/DDBJ whole genome shotgun (WGS) entry which is preliminary data.</text>
</comment>
<dbReference type="AlphaFoldDB" id="A0A0V1PZ98"/>
<sequence length="270" mass="28911">MSFGAKAAERLANKVILITGASSGIGSATARELAAAANGNLKLILTARREDRLKKLSSLLMNDFPSLKIHSAKLDVSVTNSIKPFISGLPGEFSDIDVLINNAGKALGKDEIGEIKEEDIQGMFQTNVLGLIGLTQAVIPLFKKKNSGDIVNIGSVAGRETYPGGGVYCATKASVKYFSQVLRKELINTKIRVLEVDPGAVNTEFSLVRFYGDKAKADEVYEGVEPLLGEDIAEVIVFGLTRKQKTVIAETLVFPTYQAGSANIHKGPLE</sequence>
<evidence type="ECO:0008006" key="7">
    <source>
        <dbReference type="Google" id="ProtNLM"/>
    </source>
</evidence>
<dbReference type="Proteomes" id="UP000054251">
    <property type="component" value="Unassembled WGS sequence"/>
</dbReference>
<evidence type="ECO:0000313" key="6">
    <source>
        <dbReference type="Proteomes" id="UP000054251"/>
    </source>
</evidence>
<proteinExistence type="inferred from homology"/>
<keyword evidence="2" id="KW-0521">NADP</keyword>
<dbReference type="RefSeq" id="XP_015467365.1">
    <property type="nucleotide sequence ID" value="XM_015611788.1"/>
</dbReference>
<dbReference type="SUPFAM" id="SSF51735">
    <property type="entry name" value="NAD(P)-binding Rossmann-fold domains"/>
    <property type="match status" value="1"/>
</dbReference>
<organism evidence="5 6">
    <name type="scientific">Debaryomyces fabryi</name>
    <dbReference type="NCBI Taxonomy" id="58627"/>
    <lineage>
        <taxon>Eukaryota</taxon>
        <taxon>Fungi</taxon>
        <taxon>Dikarya</taxon>
        <taxon>Ascomycota</taxon>
        <taxon>Saccharomycotina</taxon>
        <taxon>Pichiomycetes</taxon>
        <taxon>Debaryomycetaceae</taxon>
        <taxon>Debaryomyces</taxon>
    </lineage>
</organism>
<evidence type="ECO:0000313" key="5">
    <source>
        <dbReference type="EMBL" id="KSA01263.1"/>
    </source>
</evidence>
<dbReference type="OrthoDB" id="6251714at2759"/>
<dbReference type="InterPro" id="IPR020904">
    <property type="entry name" value="Sc_DH/Rdtase_CS"/>
</dbReference>
<evidence type="ECO:0000256" key="2">
    <source>
        <dbReference type="ARBA" id="ARBA00022857"/>
    </source>
</evidence>
<gene>
    <name evidence="5" type="ORF">AC631_02959</name>
</gene>
<comment type="similarity">
    <text evidence="1 4">Belongs to the short-chain dehydrogenases/reductases (SDR) family.</text>
</comment>
<keyword evidence="3" id="KW-0560">Oxidoreductase</keyword>
<dbReference type="GeneID" id="26839968"/>
<name>A0A0V1PZ98_9ASCO</name>
<dbReference type="PANTHER" id="PTHR42901:SF1">
    <property type="entry name" value="ALCOHOL DEHYDROGENASE"/>
    <property type="match status" value="1"/>
</dbReference>
<dbReference type="EMBL" id="LMYN01000058">
    <property type="protein sequence ID" value="KSA01263.1"/>
    <property type="molecule type" value="Genomic_DNA"/>
</dbReference>
<dbReference type="PROSITE" id="PS00061">
    <property type="entry name" value="ADH_SHORT"/>
    <property type="match status" value="1"/>
</dbReference>